<feature type="region of interest" description="Disordered" evidence="1">
    <location>
        <begin position="1722"/>
        <end position="1778"/>
    </location>
</feature>
<dbReference type="InterPro" id="IPR001054">
    <property type="entry name" value="A/G_cyclase"/>
</dbReference>
<reference evidence="5" key="1">
    <citation type="journal article" date="2020" name="bioRxiv">
        <title>Comparative genomics of Chlamydomonas.</title>
        <authorList>
            <person name="Craig R.J."/>
            <person name="Hasan A.R."/>
            <person name="Ness R.W."/>
            <person name="Keightley P.D."/>
        </authorList>
    </citation>
    <scope>NUCLEOTIDE SEQUENCE</scope>
    <source>
        <strain evidence="5">CCAP 11/173</strain>
    </source>
</reference>
<feature type="chain" id="PRO_5032293768" description="Guanylate cyclase domain-containing protein" evidence="3">
    <location>
        <begin position="22"/>
        <end position="2650"/>
    </location>
</feature>
<evidence type="ECO:0000256" key="1">
    <source>
        <dbReference type="SAM" id="MobiDB-lite"/>
    </source>
</evidence>
<dbReference type="InterPro" id="IPR029787">
    <property type="entry name" value="Nucleotide_cyclase"/>
</dbReference>
<keyword evidence="2" id="KW-0812">Transmembrane</keyword>
<feature type="compositionally biased region" description="Low complexity" evidence="1">
    <location>
        <begin position="1399"/>
        <end position="1409"/>
    </location>
</feature>
<feature type="compositionally biased region" description="Polar residues" evidence="1">
    <location>
        <begin position="1415"/>
        <end position="1435"/>
    </location>
</feature>
<dbReference type="Gene3D" id="3.30.70.1230">
    <property type="entry name" value="Nucleotide cyclase"/>
    <property type="match status" value="3"/>
</dbReference>
<feature type="region of interest" description="Disordered" evidence="1">
    <location>
        <begin position="1361"/>
        <end position="1452"/>
    </location>
</feature>
<evidence type="ECO:0000259" key="4">
    <source>
        <dbReference type="PROSITE" id="PS50125"/>
    </source>
</evidence>
<comment type="caution">
    <text evidence="5">The sequence shown here is derived from an EMBL/GenBank/DDBJ whole genome shotgun (WGS) entry which is preliminary data.</text>
</comment>
<feature type="region of interest" description="Disordered" evidence="1">
    <location>
        <begin position="1254"/>
        <end position="1279"/>
    </location>
</feature>
<feature type="compositionally biased region" description="Low complexity" evidence="1">
    <location>
        <begin position="1154"/>
        <end position="1165"/>
    </location>
</feature>
<feature type="region of interest" description="Disordered" evidence="1">
    <location>
        <begin position="2050"/>
        <end position="2095"/>
    </location>
</feature>
<feature type="compositionally biased region" description="Polar residues" evidence="1">
    <location>
        <begin position="1361"/>
        <end position="1377"/>
    </location>
</feature>
<feature type="compositionally biased region" description="Low complexity" evidence="1">
    <location>
        <begin position="1014"/>
        <end position="1030"/>
    </location>
</feature>
<feature type="transmembrane region" description="Helical" evidence="2">
    <location>
        <begin position="752"/>
        <end position="777"/>
    </location>
</feature>
<feature type="compositionally biased region" description="Polar residues" evidence="1">
    <location>
        <begin position="1743"/>
        <end position="1752"/>
    </location>
</feature>
<feature type="compositionally biased region" description="Low complexity" evidence="1">
    <location>
        <begin position="513"/>
        <end position="538"/>
    </location>
</feature>
<feature type="compositionally biased region" description="Low complexity" evidence="1">
    <location>
        <begin position="1220"/>
        <end position="1235"/>
    </location>
</feature>
<evidence type="ECO:0000256" key="2">
    <source>
        <dbReference type="SAM" id="Phobius"/>
    </source>
</evidence>
<organism evidence="5 6">
    <name type="scientific">Chlamydomonas schloesseri</name>
    <dbReference type="NCBI Taxonomy" id="2026947"/>
    <lineage>
        <taxon>Eukaryota</taxon>
        <taxon>Viridiplantae</taxon>
        <taxon>Chlorophyta</taxon>
        <taxon>core chlorophytes</taxon>
        <taxon>Chlorophyceae</taxon>
        <taxon>CS clade</taxon>
        <taxon>Chlamydomonadales</taxon>
        <taxon>Chlamydomonadaceae</taxon>
        <taxon>Chlamydomonas</taxon>
    </lineage>
</organism>
<feature type="compositionally biased region" description="Low complexity" evidence="1">
    <location>
        <begin position="497"/>
        <end position="506"/>
    </location>
</feature>
<evidence type="ECO:0000313" key="6">
    <source>
        <dbReference type="Proteomes" id="UP000613740"/>
    </source>
</evidence>
<feature type="domain" description="Guanylate cyclase" evidence="4">
    <location>
        <begin position="802"/>
        <end position="854"/>
    </location>
</feature>
<feature type="region of interest" description="Disordered" evidence="1">
    <location>
        <begin position="1094"/>
        <end position="1122"/>
    </location>
</feature>
<accession>A0A835VZE0</accession>
<evidence type="ECO:0000313" key="5">
    <source>
        <dbReference type="EMBL" id="KAG2433525.1"/>
    </source>
</evidence>
<feature type="region of interest" description="Disordered" evidence="1">
    <location>
        <begin position="1472"/>
        <end position="1527"/>
    </location>
</feature>
<name>A0A835VZE0_9CHLO</name>
<dbReference type="SUPFAM" id="SSF53850">
    <property type="entry name" value="Periplasmic binding protein-like II"/>
    <property type="match status" value="1"/>
</dbReference>
<keyword evidence="6" id="KW-1185">Reference proteome</keyword>
<sequence>MRRLNLALLALLLVAALSARAEHLSGGQSLCNFSDAGQCTASLVKSVLENFASAGLVVASAVNASAEIASAVSSFTSACLGVQNVLRAVRFLTPAANDEVLAAQGQAFTRATGFRAEFSALPISRIAEEVAFQLQTNVSLYDAWILDVQSAEGAMRARAVSLLDDLVAAATEEQAALLAAAAAKEAARAANAFSASASASASTAANTTAAQAGLARNSTDAAAAANGTAAAGPGGAGGGGDGAVDEVAELRAAAERAGTADEDVHPFYRTHAAAYLGNRTGVVVSGFMPLLYWRRDIFAARLNLTRAPATWGELLEVGRRLHGTDLNGDGTPDPALCWSSPGCSDGGVVFTAVLASLTQRKGSSTGWLLAPDSLAPLAAGPPLRAALQLYGLLGGLEAAPGTSGAAYADGSSCPYVHARFMAGSCAMSITWQTQFKVAQLRFPSLRGRVGVAPLPGSGVVWDREAGAWLSCDGAAAASACPFADIVLPLQLPSLPQPLNGSSSSSAGSGGGTTSSSGSSIGAGGNSSSSGITPVPGSSTSGGGGNRIRVNRAPFMSMAALVGAVDVRTPPEYRTAAFKFFLQLAAPNTSWSQLLDGGSAVGPYRLQHLDPANTQRWLAGGYNDTDLQDFLSSWRYAIEHPNMALPLRLPGAAGLRDALQWAAMQVVGLTPPSGGLAAAPDSTLVAGGGGPVLTAAVDSAVTGLATRLRAALDSAGPLEQTQRIYWRTLNYTPPDATSAPPPSHSGISEGQRITIAAVVTAVGAALCLAAALGGYAWYRRRQAARHRTLFGKMVAPGASPATCLVVTDIVDSTRLWESVPQLAMARAVQTHHDTLRHLLKETGGYESATEGDSFILSFYGAPDAVAFCLRAQAALLACTWPAELLQQELCQPVYAVARSLAPTPTERTRGTVRAALRTPRLPLGGGGGATAATEPNLSFGLHSGTLFGPQAQPPPHSGAGGGVLGYGGRMLRGSTAGVMTGGGAGLSPGDVGSSGAAGGVTVIGVGSVAMAAAAGAGGSAPRPGGASPSTGPGTGLADVPTGGGATMGNLAGLMLTEPQAALWSLGGDPAAGGAASGGGLPSLLLSPMPSMFMLHAQQQQQQQQQQLQRPASAAAGSPTSRWFQPAASAVGTSLRRLQAAMRPGSSAGTPDPQPGSGRSQRAGSSGISSAFAAAAAAAGAPGAGAAVPGGPNSGGGGGAGSPLVGTGTGLSSATSAPQHCLPLLSPSTEPLSSAAAGTDAASPTQLLMHSHSQLQLQMQMHMQRQHSRANSGARQPAPRQASRLNYISNSPRASSTSVVNVQTFNSGGNFLTAGGDAAAGTGGADSPVSRSGGAPSGAAGVVSTGAMAGLRQLIRTMSGLSHTSHFSRTSHAQLQRTAAGSGDTGDHAVLGPAGSGGGAAAASTAGVTPGVGVGLETSSPGGLSPQTSGLGQTTLYTPGEEEAGAAGAPHGGAAATSPIPVPYRASPLAASPSCAVNASSTTGGRHGGGRDATITGTVGSVVSGGGLSGGADTPPYDELGMSPGPSPRATAAAMVTAAGGGGGGGGATSLLDAAAVAGVAMRPLGFHPAAMAAAARGSAAGEMPPSFSMGMAADGSVSSSGAMYGSGAVGGGGGGGPTSSARPLHSSAFALVPLGPQVSAAATAAANATGATAADPGAAAVAPAVASALLSSTASDALRGVSASGGMSHQLPLPPYTAYAHGGGPFVRSDGVGGALTRAEVRLDATGGGNDNTPHSRTIKSRSHTTNLTNPSTAPLPYPGSQTEAPGGGATSATSAGATPIATGHGIGIGMGAVPLAPSDPAAAASGGGAVLPRAQFGMHRTDSDFLRASAMSAAGGSTGGAGAAAAGYDHTMLRGGTADQLMLTTANMAAAFGAAAGTGSSAVSAAFALMTAGQGQGGGGGGGGVMGTLGIMHEAAFDPTAAHPSGASPHSVAGAAYVSRASGAPGGGSGLLPMNFRRCSIQAQAVTGLGLGGGGGAGGGGGGGWSTGLLPSGPVMTGTLDTSGYALQPYAAAGLTAAAAAAAAAAMGPGRSMTLAEYYSQIYKVLPPAAPLPQPSQQQQLQSLPQQPSPHSGTTVSQRSTVPITPVPSPHGWPTGSASAAVVGAGAVVGGPDGSLQQQLQKQQALPPGAVLIFSGLQVRMGVHAGVEPTEVSYNRVAGRTQYSGTALQFAKAVCDAAQGGMVLLSATAHEQLNKAGGGGGGCVPVLLDMGSHVVKMRSEPLQLYMAASRDLMARVPALGPVRSREQLAAGVLAAPLGCVALGVLLVAGLPTLQAWDKAVTEEALETFRRVVVTVALRQLGGQVVEEAPGRVLAAFGSAAAAVRWAASCEALLKAADWSEALLGHELCEEVAGPVLLDSNMEGPVVSAHDDVARCLFRGLRVRGAVDVARVKAELLPATGRLAYRGALASNVGRIAAYVSAGQVVCTGRAWRCYQAAAELAEITEAAAAAAAAVAGGSGLACAGSGLPPPLPVLGASLGLHSIRGVGDKLELWSLRLGGSAVEYFESMSVMGTMQRDEIAAAAAQGLLGPGRGGAGAGAGGAVAGADLQAQLVMMTQQALESAASAGMSVAGGGRRTPAGLTMPGVVGMGVGARVGMGGDTGSTALLMSAAPLQPAGSGPGLGSGLGLPSGAGPVAWEVAPEELRGMMVE</sequence>
<proteinExistence type="predicted"/>
<feature type="region of interest" description="Disordered" evidence="1">
    <location>
        <begin position="1014"/>
        <end position="1042"/>
    </location>
</feature>
<feature type="compositionally biased region" description="Polar residues" evidence="1">
    <location>
        <begin position="2071"/>
        <end position="2083"/>
    </location>
</feature>
<dbReference type="Proteomes" id="UP000613740">
    <property type="component" value="Unassembled WGS sequence"/>
</dbReference>
<feature type="region of interest" description="Disordered" evidence="1">
    <location>
        <begin position="1190"/>
        <end position="1241"/>
    </location>
</feature>
<dbReference type="SUPFAM" id="SSF55073">
    <property type="entry name" value="Nucleotide cyclase"/>
    <property type="match status" value="2"/>
</dbReference>
<feature type="compositionally biased region" description="Low complexity" evidence="1">
    <location>
        <begin position="2055"/>
        <end position="2070"/>
    </location>
</feature>
<dbReference type="GO" id="GO:0035556">
    <property type="term" value="P:intracellular signal transduction"/>
    <property type="evidence" value="ECO:0007669"/>
    <property type="project" value="InterPro"/>
</dbReference>
<feature type="compositionally biased region" description="Low complexity" evidence="1">
    <location>
        <begin position="1096"/>
        <end position="1107"/>
    </location>
</feature>
<keyword evidence="2" id="KW-1133">Transmembrane helix</keyword>
<dbReference type="OrthoDB" id="546805at2759"/>
<feature type="region of interest" description="Disordered" evidence="1">
    <location>
        <begin position="497"/>
        <end position="546"/>
    </location>
</feature>
<keyword evidence="3" id="KW-0732">Signal</keyword>
<dbReference type="PANTHER" id="PTHR43081:SF1">
    <property type="entry name" value="ADENYLATE CYCLASE, TERMINAL-DIFFERENTIATION SPECIFIC"/>
    <property type="match status" value="1"/>
</dbReference>
<dbReference type="EMBL" id="JAEHOD010000062">
    <property type="protein sequence ID" value="KAG2433525.1"/>
    <property type="molecule type" value="Genomic_DNA"/>
</dbReference>
<keyword evidence="2" id="KW-0472">Membrane</keyword>
<evidence type="ECO:0000256" key="3">
    <source>
        <dbReference type="SAM" id="SignalP"/>
    </source>
</evidence>
<feature type="region of interest" description="Disordered" evidence="1">
    <location>
        <begin position="1137"/>
        <end position="1165"/>
    </location>
</feature>
<dbReference type="Gene3D" id="3.40.190.10">
    <property type="entry name" value="Periplasmic binding protein-like II"/>
    <property type="match status" value="1"/>
</dbReference>
<dbReference type="PROSITE" id="PS50125">
    <property type="entry name" value="GUANYLATE_CYCLASE_2"/>
    <property type="match status" value="1"/>
</dbReference>
<dbReference type="GO" id="GO:0009190">
    <property type="term" value="P:cyclic nucleotide biosynthetic process"/>
    <property type="evidence" value="ECO:0007669"/>
    <property type="project" value="InterPro"/>
</dbReference>
<feature type="compositionally biased region" description="Gly residues" evidence="1">
    <location>
        <begin position="1190"/>
        <end position="1199"/>
    </location>
</feature>
<protein>
    <recommendedName>
        <fullName evidence="4">Guanylate cyclase domain-containing protein</fullName>
    </recommendedName>
</protein>
<feature type="signal peptide" evidence="3">
    <location>
        <begin position="1"/>
        <end position="21"/>
    </location>
</feature>
<feature type="compositionally biased region" description="Low complexity" evidence="1">
    <location>
        <begin position="1443"/>
        <end position="1452"/>
    </location>
</feature>
<dbReference type="PANTHER" id="PTHR43081">
    <property type="entry name" value="ADENYLATE CYCLASE, TERMINAL-DIFFERENTIATION SPECIFIC-RELATED"/>
    <property type="match status" value="1"/>
</dbReference>
<dbReference type="InterPro" id="IPR050697">
    <property type="entry name" value="Adenylyl/Guanylyl_Cyclase_3/4"/>
</dbReference>
<gene>
    <name evidence="5" type="ORF">HYH02_012643</name>
</gene>